<comment type="catalytic activity">
    <reaction evidence="7 8">
        <text>L-histidinol phosphate + H2O = L-histidinol + phosphate</text>
        <dbReference type="Rhea" id="RHEA:14465"/>
        <dbReference type="ChEBI" id="CHEBI:15377"/>
        <dbReference type="ChEBI" id="CHEBI:43474"/>
        <dbReference type="ChEBI" id="CHEBI:57699"/>
        <dbReference type="ChEBI" id="CHEBI:57980"/>
        <dbReference type="EC" id="3.1.3.15"/>
    </reaction>
</comment>
<name>A0A0J1IL00_NIACI</name>
<dbReference type="PANTHER" id="PTHR21039">
    <property type="entry name" value="HISTIDINOL PHOSPHATASE-RELATED"/>
    <property type="match status" value="1"/>
</dbReference>
<dbReference type="OrthoDB" id="9775255at2"/>
<feature type="domain" description="PHP" evidence="9">
    <location>
        <begin position="4"/>
        <end position="215"/>
    </location>
</feature>
<dbReference type="GO" id="GO:0000105">
    <property type="term" value="P:L-histidine biosynthetic process"/>
    <property type="evidence" value="ECO:0007669"/>
    <property type="project" value="UniProtKB-UniRule"/>
</dbReference>
<keyword evidence="4 8" id="KW-0028">Amino-acid biosynthesis</keyword>
<evidence type="ECO:0000256" key="3">
    <source>
        <dbReference type="ARBA" id="ARBA00013085"/>
    </source>
</evidence>
<dbReference type="InterPro" id="IPR016195">
    <property type="entry name" value="Pol/histidinol_Pase-like"/>
</dbReference>
<dbReference type="PANTHER" id="PTHR21039:SF0">
    <property type="entry name" value="HISTIDINOL-PHOSPHATASE"/>
    <property type="match status" value="1"/>
</dbReference>
<evidence type="ECO:0000256" key="4">
    <source>
        <dbReference type="ARBA" id="ARBA00022605"/>
    </source>
</evidence>
<proteinExistence type="inferred from homology"/>
<evidence type="ECO:0000256" key="8">
    <source>
        <dbReference type="RuleBase" id="RU366003"/>
    </source>
</evidence>
<accession>A0A0J1IL00</accession>
<reference evidence="10 11" key="1">
    <citation type="submission" date="2015-05" db="EMBL/GenBank/DDBJ databases">
        <title>Whole genome sequence and identification of bacterial endophytes from Costus igneus.</title>
        <authorList>
            <person name="Lee Y.P."/>
            <person name="Gan H.M."/>
            <person name="Eng W."/>
            <person name="Wheatley M.S."/>
            <person name="Caraballo A."/>
            <person name="Polter S."/>
            <person name="Savka M.A."/>
            <person name="Hudson A.O."/>
        </authorList>
    </citation>
    <scope>NUCLEOTIDE SEQUENCE [LARGE SCALE GENOMIC DNA]</scope>
    <source>
        <strain evidence="10 11">RIT379</strain>
    </source>
</reference>
<dbReference type="GO" id="GO:0004401">
    <property type="term" value="F:histidinol-phosphatase activity"/>
    <property type="evidence" value="ECO:0007669"/>
    <property type="project" value="UniProtKB-UniRule"/>
</dbReference>
<dbReference type="RefSeq" id="WP_047942138.1">
    <property type="nucleotide sequence ID" value="NZ_JABRVN010000145.1"/>
</dbReference>
<comment type="similarity">
    <text evidence="2 8">Belongs to the PHP hydrolase family. HisK subfamily.</text>
</comment>
<dbReference type="Proteomes" id="UP000036045">
    <property type="component" value="Unassembled WGS sequence"/>
</dbReference>
<evidence type="ECO:0000256" key="5">
    <source>
        <dbReference type="ARBA" id="ARBA00022801"/>
    </source>
</evidence>
<dbReference type="InterPro" id="IPR010140">
    <property type="entry name" value="Histidinol_P_phosphatase_HisJ"/>
</dbReference>
<dbReference type="NCBIfam" id="TIGR01856">
    <property type="entry name" value="hisJ_fam"/>
    <property type="match status" value="1"/>
</dbReference>
<keyword evidence="5 8" id="KW-0378">Hydrolase</keyword>
<dbReference type="Gene3D" id="3.20.20.140">
    <property type="entry name" value="Metal-dependent hydrolases"/>
    <property type="match status" value="1"/>
</dbReference>
<evidence type="ECO:0000256" key="7">
    <source>
        <dbReference type="ARBA" id="ARBA00049158"/>
    </source>
</evidence>
<evidence type="ECO:0000256" key="2">
    <source>
        <dbReference type="ARBA" id="ARBA00009152"/>
    </source>
</evidence>
<evidence type="ECO:0000259" key="9">
    <source>
        <dbReference type="Pfam" id="PF02811"/>
    </source>
</evidence>
<dbReference type="EC" id="3.1.3.15" evidence="3 8"/>
<protein>
    <recommendedName>
        <fullName evidence="3 8">Histidinol-phosphatase</fullName>
        <shortName evidence="8">HolPase</shortName>
        <ecNumber evidence="3 8">3.1.3.15</ecNumber>
    </recommendedName>
</protein>
<evidence type="ECO:0000313" key="10">
    <source>
        <dbReference type="EMBL" id="KLV26639.1"/>
    </source>
</evidence>
<evidence type="ECO:0000313" key="11">
    <source>
        <dbReference type="Proteomes" id="UP000036045"/>
    </source>
</evidence>
<dbReference type="PATRIC" id="fig|1397.4.peg.5279"/>
<dbReference type="AlphaFoldDB" id="A0A0J1IL00"/>
<dbReference type="Pfam" id="PF02811">
    <property type="entry name" value="PHP"/>
    <property type="match status" value="1"/>
</dbReference>
<keyword evidence="6 8" id="KW-0368">Histidine biosynthesis</keyword>
<evidence type="ECO:0000256" key="6">
    <source>
        <dbReference type="ARBA" id="ARBA00023102"/>
    </source>
</evidence>
<dbReference type="SUPFAM" id="SSF89550">
    <property type="entry name" value="PHP domain-like"/>
    <property type="match status" value="1"/>
</dbReference>
<dbReference type="NCBIfam" id="NF005996">
    <property type="entry name" value="PRK08123.1"/>
    <property type="match status" value="1"/>
</dbReference>
<sequence length="268" mass="31141">MKKDGHIHTPFCPHGTKDSLRQYVEQAIMLGFTEMTFTEHAPLPKGFIDTTPTQDSSITLEALPFYLKEVQHIKKEYEERIKINIGLEIDYIEGFELEIKDFLAEWGHFLDDSILSVHFLKDPLSNRYDCVDYSPEYFGHMVKQYGGVSRLYDCYYQTLLKSIKADLGPAKPKRLGHITLIHKFQQLYPQEQNFQTIIFTILDEVKSHGYELDYNGAGVNKPYCKEPYPPKWIVKEAINRQIPLVYGSDAHQAKDLGQGWDVMLWNNQ</sequence>
<comment type="pathway">
    <text evidence="1 8">Amino-acid biosynthesis; L-histidine biosynthesis; L-histidine from 5-phospho-alpha-D-ribose 1-diphosphate: step 8/9.</text>
</comment>
<keyword evidence="11" id="KW-1185">Reference proteome</keyword>
<organism evidence="10 11">
    <name type="scientific">Niallia circulans</name>
    <name type="common">Bacillus circulans</name>
    <dbReference type="NCBI Taxonomy" id="1397"/>
    <lineage>
        <taxon>Bacteria</taxon>
        <taxon>Bacillati</taxon>
        <taxon>Bacillota</taxon>
        <taxon>Bacilli</taxon>
        <taxon>Bacillales</taxon>
        <taxon>Bacillaceae</taxon>
        <taxon>Niallia</taxon>
    </lineage>
</organism>
<evidence type="ECO:0000256" key="1">
    <source>
        <dbReference type="ARBA" id="ARBA00004970"/>
    </source>
</evidence>
<dbReference type="InterPro" id="IPR004013">
    <property type="entry name" value="PHP_dom"/>
</dbReference>
<comment type="caution">
    <text evidence="10">The sequence shown here is derived from an EMBL/GenBank/DDBJ whole genome shotgun (WGS) entry which is preliminary data.</text>
</comment>
<dbReference type="EMBL" id="LDPH01000008">
    <property type="protein sequence ID" value="KLV26639.1"/>
    <property type="molecule type" value="Genomic_DNA"/>
</dbReference>
<dbReference type="CDD" id="cd12110">
    <property type="entry name" value="PHP_HisPPase_Hisj_like"/>
    <property type="match status" value="1"/>
</dbReference>
<dbReference type="UniPathway" id="UPA00031">
    <property type="reaction ID" value="UER00013"/>
</dbReference>
<gene>
    <name evidence="10" type="ORF">ABW02_09875</name>
</gene>
<dbReference type="GO" id="GO:0005737">
    <property type="term" value="C:cytoplasm"/>
    <property type="evidence" value="ECO:0007669"/>
    <property type="project" value="TreeGrafter"/>
</dbReference>